<keyword evidence="4" id="KW-0112">Calmodulin-binding</keyword>
<proteinExistence type="predicted"/>
<dbReference type="SUPFAM" id="SSF47576">
    <property type="entry name" value="Calponin-homology domain, CH-domain"/>
    <property type="match status" value="1"/>
</dbReference>
<evidence type="ECO:0000313" key="6">
    <source>
        <dbReference type="Proteomes" id="UP000485058"/>
    </source>
</evidence>
<dbReference type="Gene3D" id="1.10.418.10">
    <property type="entry name" value="Calponin-like domain"/>
    <property type="match status" value="1"/>
</dbReference>
<dbReference type="AlphaFoldDB" id="A0A699Y7L7"/>
<evidence type="ECO:0000256" key="3">
    <source>
        <dbReference type="ARBA" id="ARBA00022737"/>
    </source>
</evidence>
<sequence length="700" mass="78172">MTQVEQVAAAADKTACWVLHAFLSKRMHGLGDPCHTLEVWGYRLNHVQQPADEYDDAVNVGLREDLRTGVRLAKLWEEVTGSEGKLQLWLHPVSDQQCMDNMAKVVAKYQLLGALPALGQRIATQSGPVALRLRDLVEANRDVTLGVLWSIALKWQVPHLVNMPQLRLETRRMLPEVYQPAAPKPEDVAILLEGDEEVDIDTLRAKGWCAVYEAGGCIDDTGLLKSFRDGVRHNFELVNAATARLGRVPRMLAADDVFSGGLEEKTVILFVAHLAQRLLELSVEDRAAHVITQALRRHAWQKKYVQACVRGWLARQLVNEMKARGALVLAAKAYMERWQAAHKLQAWWRGVKVRRQHGNVLLAVRQRRLHSKAAAVIQRAFRAHLQQARYLRQRQALAVITQAVPMFRARMLVLVARRAAATQAAAATVMQSQWRARCAMRAKAVALHNIVRVQALWRGWKVRRNDGRAKAEARRKLTAAAAVAARNPNKTLGARVRDALEQLKSRKDPAQLSQALQSMETGSSYSLACCELIVESRGVAGLLRLMRGLNRSKPHVELLLRMLAVMSHICRHAHLVPAMFASEDCIPTLSERLQFFRDQEDVFMAAMSVVVKLLGPPGHALAVAKMPSVVKTWEGIGQIVSRRIDMERKYIHRLEGQKGSDASAKEATRKLLAAAKQLEAMQAIISQVTHEARLHGVQGA</sequence>
<dbReference type="GO" id="GO:0051295">
    <property type="term" value="P:establishment of meiotic spindle localization"/>
    <property type="evidence" value="ECO:0007669"/>
    <property type="project" value="TreeGrafter"/>
</dbReference>
<dbReference type="SUPFAM" id="SSF48371">
    <property type="entry name" value="ARM repeat"/>
    <property type="match status" value="1"/>
</dbReference>
<dbReference type="SMART" id="SM00015">
    <property type="entry name" value="IQ"/>
    <property type="match status" value="5"/>
</dbReference>
<evidence type="ECO:0008006" key="7">
    <source>
        <dbReference type="Google" id="ProtNLM"/>
    </source>
</evidence>
<dbReference type="Proteomes" id="UP000485058">
    <property type="component" value="Unassembled WGS sequence"/>
</dbReference>
<comment type="subcellular location">
    <subcellularLocation>
        <location evidence="1">Cytoplasm</location>
    </subcellularLocation>
</comment>
<organism evidence="5 6">
    <name type="scientific">Haematococcus lacustris</name>
    <name type="common">Green alga</name>
    <name type="synonym">Haematococcus pluvialis</name>
    <dbReference type="NCBI Taxonomy" id="44745"/>
    <lineage>
        <taxon>Eukaryota</taxon>
        <taxon>Viridiplantae</taxon>
        <taxon>Chlorophyta</taxon>
        <taxon>core chlorophytes</taxon>
        <taxon>Chlorophyceae</taxon>
        <taxon>CS clade</taxon>
        <taxon>Chlamydomonadales</taxon>
        <taxon>Haematococcaceae</taxon>
        <taxon>Haematococcus</taxon>
    </lineage>
</organism>
<dbReference type="PANTHER" id="PTHR22706">
    <property type="entry name" value="ASSEMBLY FACTOR FOR SPINDLE MICROTUBULES"/>
    <property type="match status" value="1"/>
</dbReference>
<dbReference type="GO" id="GO:0007051">
    <property type="term" value="P:spindle organization"/>
    <property type="evidence" value="ECO:0007669"/>
    <property type="project" value="TreeGrafter"/>
</dbReference>
<keyword evidence="2" id="KW-0963">Cytoplasm</keyword>
<dbReference type="GO" id="GO:0005737">
    <property type="term" value="C:cytoplasm"/>
    <property type="evidence" value="ECO:0007669"/>
    <property type="project" value="UniProtKB-SubCell"/>
</dbReference>
<accession>A0A699Y7L7</accession>
<evidence type="ECO:0000313" key="5">
    <source>
        <dbReference type="EMBL" id="GFH06053.1"/>
    </source>
</evidence>
<dbReference type="InterPro" id="IPR011989">
    <property type="entry name" value="ARM-like"/>
</dbReference>
<reference evidence="5 6" key="1">
    <citation type="submission" date="2020-02" db="EMBL/GenBank/DDBJ databases">
        <title>Draft genome sequence of Haematococcus lacustris strain NIES-144.</title>
        <authorList>
            <person name="Morimoto D."/>
            <person name="Nakagawa S."/>
            <person name="Yoshida T."/>
            <person name="Sawayama S."/>
        </authorList>
    </citation>
    <scope>NUCLEOTIDE SEQUENCE [LARGE SCALE GENOMIC DNA]</scope>
    <source>
        <strain evidence="5 6">NIES-144</strain>
    </source>
</reference>
<keyword evidence="3" id="KW-0677">Repeat</keyword>
<evidence type="ECO:0000256" key="2">
    <source>
        <dbReference type="ARBA" id="ARBA00022490"/>
    </source>
</evidence>
<dbReference type="Gene3D" id="1.25.10.10">
    <property type="entry name" value="Leucine-rich Repeat Variant"/>
    <property type="match status" value="1"/>
</dbReference>
<dbReference type="InterPro" id="IPR000048">
    <property type="entry name" value="IQ_motif_EF-hand-BS"/>
</dbReference>
<evidence type="ECO:0000256" key="1">
    <source>
        <dbReference type="ARBA" id="ARBA00004496"/>
    </source>
</evidence>
<dbReference type="InterPro" id="IPR036872">
    <property type="entry name" value="CH_dom_sf"/>
</dbReference>
<dbReference type="GO" id="GO:0000922">
    <property type="term" value="C:spindle pole"/>
    <property type="evidence" value="ECO:0007669"/>
    <property type="project" value="TreeGrafter"/>
</dbReference>
<dbReference type="GO" id="GO:0005516">
    <property type="term" value="F:calmodulin binding"/>
    <property type="evidence" value="ECO:0007669"/>
    <property type="project" value="UniProtKB-KW"/>
</dbReference>
<protein>
    <recommendedName>
        <fullName evidence="7">Calponin-homology (CH) domain-containing protein</fullName>
    </recommendedName>
</protein>
<dbReference type="EMBL" id="BLLF01000020">
    <property type="protein sequence ID" value="GFH06053.1"/>
    <property type="molecule type" value="Genomic_DNA"/>
</dbReference>
<dbReference type="GO" id="GO:0000278">
    <property type="term" value="P:mitotic cell cycle"/>
    <property type="evidence" value="ECO:0007669"/>
    <property type="project" value="TreeGrafter"/>
</dbReference>
<dbReference type="InterPro" id="IPR016024">
    <property type="entry name" value="ARM-type_fold"/>
</dbReference>
<dbReference type="PROSITE" id="PS50096">
    <property type="entry name" value="IQ"/>
    <property type="match status" value="3"/>
</dbReference>
<dbReference type="Pfam" id="PF00612">
    <property type="entry name" value="IQ"/>
    <property type="match status" value="3"/>
</dbReference>
<comment type="caution">
    <text evidence="5">The sequence shown here is derived from an EMBL/GenBank/DDBJ whole genome shotgun (WGS) entry which is preliminary data.</text>
</comment>
<dbReference type="PANTHER" id="PTHR22706:SF1">
    <property type="entry name" value="ASSEMBLY FACTOR FOR SPINDLE MICROTUBULES"/>
    <property type="match status" value="1"/>
</dbReference>
<name>A0A699Y7L7_HAELA</name>
<evidence type="ECO:0000256" key="4">
    <source>
        <dbReference type="ARBA" id="ARBA00022860"/>
    </source>
</evidence>
<keyword evidence="6" id="KW-1185">Reference proteome</keyword>
<dbReference type="InterPro" id="IPR051185">
    <property type="entry name" value="ASPM"/>
</dbReference>
<gene>
    <name evidence="5" type="ORF">HaLaN_00617</name>
</gene>
<dbReference type="Gene3D" id="1.20.5.190">
    <property type="match status" value="1"/>
</dbReference>